<reference evidence="1 2" key="1">
    <citation type="journal article" date="2019" name="Environ. Microbiol.">
        <title>An active ?-lactamase is a part of an orchestrated cell wall stress resistance network of Bacillus subtilis and related rhizosphere species.</title>
        <authorList>
            <person name="Bucher T."/>
            <person name="Keren-Paz A."/>
            <person name="Hausser J."/>
            <person name="Olender T."/>
            <person name="Cytryn E."/>
            <person name="Kolodkin-Gal I."/>
        </authorList>
    </citation>
    <scope>NUCLEOTIDE SEQUENCE [LARGE SCALE GENOMIC DNA]</scope>
    <source>
        <strain evidence="1 2">I32</strain>
    </source>
</reference>
<accession>A0A9X9F2G9</accession>
<proteinExistence type="predicted"/>
<dbReference type="AlphaFoldDB" id="A0A9X9F2G9"/>
<protein>
    <submittedName>
        <fullName evidence="1">GTPase</fullName>
    </submittedName>
</protein>
<dbReference type="Proteomes" id="UP000308444">
    <property type="component" value="Unassembled WGS sequence"/>
</dbReference>
<gene>
    <name evidence="1" type="ORF">FC695_35120</name>
</gene>
<comment type="caution">
    <text evidence="1">The sequence shown here is derived from an EMBL/GenBank/DDBJ whole genome shotgun (WGS) entry which is preliminary data.</text>
</comment>
<evidence type="ECO:0000313" key="1">
    <source>
        <dbReference type="EMBL" id="TKI89970.1"/>
    </source>
</evidence>
<name>A0A9X9F2G9_BACCE</name>
<feature type="non-terminal residue" evidence="1">
    <location>
        <position position="1"/>
    </location>
</feature>
<evidence type="ECO:0000313" key="2">
    <source>
        <dbReference type="Proteomes" id="UP000308444"/>
    </source>
</evidence>
<dbReference type="EMBL" id="SZOH01003565">
    <property type="protein sequence ID" value="TKI89970.1"/>
    <property type="molecule type" value="Genomic_DNA"/>
</dbReference>
<sequence length="223" mass="25676">VRTGMERETEYLMGEHFSFIVSENEKALLKYEEELASPLSISEVVEKKEELTEAKNREASKESYVRNEFIKGLQAILDNAYLMPFEMRELANAYLETKLTKFKVGLLFAKGKTEQEKQRRVEAFYSALQKTVETQLDFHVKEFIVAFLKEEGLFTEEIGKDIYGLEIAFGSEMLAEVIKQGAGFTGDYLLLYTADVANELKKRYFIKAQQIFDKSAVVLKQKV</sequence>
<organism evidence="1 2">
    <name type="scientific">Bacillus cereus</name>
    <dbReference type="NCBI Taxonomy" id="1396"/>
    <lineage>
        <taxon>Bacteria</taxon>
        <taxon>Bacillati</taxon>
        <taxon>Bacillota</taxon>
        <taxon>Bacilli</taxon>
        <taxon>Bacillales</taxon>
        <taxon>Bacillaceae</taxon>
        <taxon>Bacillus</taxon>
        <taxon>Bacillus cereus group</taxon>
    </lineage>
</organism>
<feature type="non-terminal residue" evidence="1">
    <location>
        <position position="223"/>
    </location>
</feature>